<evidence type="ECO:0000313" key="1">
    <source>
        <dbReference type="EMBL" id="CAG8765193.1"/>
    </source>
</evidence>
<feature type="non-terminal residue" evidence="1">
    <location>
        <position position="47"/>
    </location>
</feature>
<proteinExistence type="predicted"/>
<gene>
    <name evidence="1" type="ORF">DERYTH_LOCUS18171</name>
</gene>
<sequence length="47" mass="5200">MASVLSSCGKITDEKDDDKATVDVNTMLELVFTIKLRCVRIVLETVV</sequence>
<keyword evidence="2" id="KW-1185">Reference proteome</keyword>
<evidence type="ECO:0000313" key="2">
    <source>
        <dbReference type="Proteomes" id="UP000789405"/>
    </source>
</evidence>
<comment type="caution">
    <text evidence="1">The sequence shown here is derived from an EMBL/GenBank/DDBJ whole genome shotgun (WGS) entry which is preliminary data.</text>
</comment>
<name>A0A9N9J4R2_9GLOM</name>
<dbReference type="AlphaFoldDB" id="A0A9N9J4R2"/>
<accession>A0A9N9J4R2</accession>
<organism evidence="1 2">
    <name type="scientific">Dentiscutata erythropus</name>
    <dbReference type="NCBI Taxonomy" id="1348616"/>
    <lineage>
        <taxon>Eukaryota</taxon>
        <taxon>Fungi</taxon>
        <taxon>Fungi incertae sedis</taxon>
        <taxon>Mucoromycota</taxon>
        <taxon>Glomeromycotina</taxon>
        <taxon>Glomeromycetes</taxon>
        <taxon>Diversisporales</taxon>
        <taxon>Gigasporaceae</taxon>
        <taxon>Dentiscutata</taxon>
    </lineage>
</organism>
<dbReference type="EMBL" id="CAJVPY010018069">
    <property type="protein sequence ID" value="CAG8765193.1"/>
    <property type="molecule type" value="Genomic_DNA"/>
</dbReference>
<reference evidence="1" key="1">
    <citation type="submission" date="2021-06" db="EMBL/GenBank/DDBJ databases">
        <authorList>
            <person name="Kallberg Y."/>
            <person name="Tangrot J."/>
            <person name="Rosling A."/>
        </authorList>
    </citation>
    <scope>NUCLEOTIDE SEQUENCE</scope>
    <source>
        <strain evidence="1">MA453B</strain>
    </source>
</reference>
<protein>
    <submittedName>
        <fullName evidence="1">25717_t:CDS:1</fullName>
    </submittedName>
</protein>
<dbReference type="Proteomes" id="UP000789405">
    <property type="component" value="Unassembled WGS sequence"/>
</dbReference>
<feature type="non-terminal residue" evidence="1">
    <location>
        <position position="1"/>
    </location>
</feature>